<dbReference type="InterPro" id="IPR023282">
    <property type="entry name" value="HMG_CoA_Rdtase_N"/>
</dbReference>
<evidence type="ECO:0000256" key="2">
    <source>
        <dbReference type="ARBA" id="ARBA00007661"/>
    </source>
</evidence>
<dbReference type="SUPFAM" id="SSF56542">
    <property type="entry name" value="Substrate-binding domain of HMG-CoA reductase"/>
    <property type="match status" value="1"/>
</dbReference>
<evidence type="ECO:0000256" key="3">
    <source>
        <dbReference type="ARBA" id="ARBA00022857"/>
    </source>
</evidence>
<comment type="subcellular location">
    <subcellularLocation>
        <location evidence="5">Endoplasmic reticulum membrane</location>
        <topology evidence="5">Multi-pass membrane protein</topology>
    </subcellularLocation>
</comment>
<accession>A0ABU7EME9</accession>
<dbReference type="InterPro" id="IPR023076">
    <property type="entry name" value="HMG_CoA_Rdtase_CS"/>
</dbReference>
<comment type="catalytic activity">
    <reaction evidence="5">
        <text>(R)-mevalonate + 2 NADP(+) + CoA = (3S)-3-hydroxy-3-methylglutaryl-CoA + 2 NADPH + 2 H(+)</text>
        <dbReference type="Rhea" id="RHEA:15989"/>
        <dbReference type="ChEBI" id="CHEBI:15378"/>
        <dbReference type="ChEBI" id="CHEBI:36464"/>
        <dbReference type="ChEBI" id="CHEBI:43074"/>
        <dbReference type="ChEBI" id="CHEBI:57287"/>
        <dbReference type="ChEBI" id="CHEBI:57783"/>
        <dbReference type="ChEBI" id="CHEBI:58349"/>
        <dbReference type="EC" id="1.1.1.34"/>
    </reaction>
</comment>
<protein>
    <recommendedName>
        <fullName evidence="5">3-hydroxy-3-methylglutaryl coenzyme A reductase</fullName>
        <shortName evidence="5">HMG-CoA reductase</shortName>
        <ecNumber evidence="5">1.1.1.34</ecNumber>
    </recommendedName>
</protein>
<comment type="pathway">
    <text evidence="1 5">Metabolic intermediate biosynthesis; (R)-mevalonate biosynthesis; (R)-mevalonate from acetyl-CoA: step 3/3.</text>
</comment>
<proteinExistence type="inferred from homology"/>
<keyword evidence="4 5" id="KW-0560">Oxidoreductase</keyword>
<organism evidence="7 8">
    <name type="scientific">Characodon lateralis</name>
    <dbReference type="NCBI Taxonomy" id="208331"/>
    <lineage>
        <taxon>Eukaryota</taxon>
        <taxon>Metazoa</taxon>
        <taxon>Chordata</taxon>
        <taxon>Craniata</taxon>
        <taxon>Vertebrata</taxon>
        <taxon>Euteleostomi</taxon>
        <taxon>Actinopterygii</taxon>
        <taxon>Neopterygii</taxon>
        <taxon>Teleostei</taxon>
        <taxon>Neoteleostei</taxon>
        <taxon>Acanthomorphata</taxon>
        <taxon>Ovalentaria</taxon>
        <taxon>Atherinomorphae</taxon>
        <taxon>Cyprinodontiformes</taxon>
        <taxon>Goodeidae</taxon>
        <taxon>Characodon</taxon>
    </lineage>
</organism>
<dbReference type="InterPro" id="IPR004554">
    <property type="entry name" value="HMG_CoA_Rdtase_eu_arc"/>
</dbReference>
<name>A0ABU7EME9_9TELE</name>
<sequence>MITMDIEQVICLTLALLLAIKYIFFEQVEMESTLSLRNPITMAPSTPNQHYNKTCCIREPSAPISAGPAPPCREERDEVIRPFPEPTPDCHSKSLFIIGEEEGEIKSENTEPSLLQNQNPRGLDDCVSILNNPELGPHLLSDAEVMLLVASKHIPAYKLETLMEKPERGVAIRRQMISAKLSYPSALSTLPYTNYDYSKVMGTCCENVIGYIPVPVGVAGPLHLDGKQFQVPMATTEGCLVASTNRGCRAIALSGGASSCILADGMTRGPVVRLPSACKAAEVKAWLESPDGFQDITEAFDNTSRFARLQKLLVGLAGRNLYIRFQCKTGDAMGMNMISKGTEKALSRLQQHFPELQVVAVSGNYCTDKKPAAINWIEGRGKSAVCEATIPAKVVQEVLKTTTEALIEVNISKNLVGSAMAGSIGGFNAHAANLVAAIYIACGQDPAQSVGSSNCITLMEPSGPTGKDLYISCTMPSIEVGTVGGGTNLPPQQACLKMLGVQGACQQCPGENACQLARIVCATVLAGELSLMSALAAGHLVKSHMTHNRSKVDLHGTQATGNRRASMQTERR</sequence>
<dbReference type="PROSITE" id="PS00318">
    <property type="entry name" value="HMG_COA_REDUCTASE_2"/>
    <property type="match status" value="1"/>
</dbReference>
<dbReference type="CDD" id="cd00643">
    <property type="entry name" value="HMG-CoA_reductase_classI"/>
    <property type="match status" value="1"/>
</dbReference>
<dbReference type="InterPro" id="IPR004816">
    <property type="entry name" value="HMG_CoA_Rdtase_metazoan"/>
</dbReference>
<dbReference type="PROSITE" id="PS00066">
    <property type="entry name" value="HMG_COA_REDUCTASE_1"/>
    <property type="match status" value="1"/>
</dbReference>
<keyword evidence="5" id="KW-0256">Endoplasmic reticulum</keyword>
<dbReference type="NCBIfam" id="TIGR00533">
    <property type="entry name" value="HMG_CoA_R_NADP"/>
    <property type="match status" value="1"/>
</dbReference>
<gene>
    <name evidence="7" type="ORF">CHARACLAT_021778</name>
</gene>
<dbReference type="EC" id="1.1.1.34" evidence="5"/>
<dbReference type="EMBL" id="JAHUTJ010059536">
    <property type="protein sequence ID" value="MED6287965.1"/>
    <property type="molecule type" value="Genomic_DNA"/>
</dbReference>
<evidence type="ECO:0000256" key="5">
    <source>
        <dbReference type="RuleBase" id="RU361219"/>
    </source>
</evidence>
<dbReference type="InterPro" id="IPR009029">
    <property type="entry name" value="HMG_CoA_Rdtase_sub-bd_dom_sf"/>
</dbReference>
<dbReference type="Gene3D" id="3.90.770.10">
    <property type="entry name" value="3-hydroxy-3-methylglutaryl-coenzyme A Reductase, Chain A, domain 2"/>
    <property type="match status" value="1"/>
</dbReference>
<dbReference type="SUPFAM" id="SSF55035">
    <property type="entry name" value="NAD-binding domain of HMG-CoA reductase"/>
    <property type="match status" value="1"/>
</dbReference>
<dbReference type="PROSITE" id="PS50065">
    <property type="entry name" value="HMG_COA_REDUCTASE_4"/>
    <property type="match status" value="1"/>
</dbReference>
<comment type="caution">
    <text evidence="7">The sequence shown here is derived from an EMBL/GenBank/DDBJ whole genome shotgun (WGS) entry which is preliminary data.</text>
</comment>
<evidence type="ECO:0000313" key="8">
    <source>
        <dbReference type="Proteomes" id="UP001352852"/>
    </source>
</evidence>
<evidence type="ECO:0000256" key="1">
    <source>
        <dbReference type="ARBA" id="ARBA00005084"/>
    </source>
</evidence>
<dbReference type="InterPro" id="IPR009023">
    <property type="entry name" value="HMG_CoA_Rdtase_NAD(P)-bd_sf"/>
</dbReference>
<feature type="compositionally biased region" description="Polar residues" evidence="6">
    <location>
        <begin position="557"/>
        <end position="572"/>
    </location>
</feature>
<dbReference type="PROSITE" id="PS01192">
    <property type="entry name" value="HMG_COA_REDUCTASE_3"/>
    <property type="match status" value="1"/>
</dbReference>
<evidence type="ECO:0000256" key="4">
    <source>
        <dbReference type="ARBA" id="ARBA00023002"/>
    </source>
</evidence>
<dbReference type="Pfam" id="PF00368">
    <property type="entry name" value="HMG-CoA_red"/>
    <property type="match status" value="1"/>
</dbReference>
<dbReference type="NCBIfam" id="TIGR00920">
    <property type="entry name" value="2A060605"/>
    <property type="match status" value="1"/>
</dbReference>
<feature type="region of interest" description="Disordered" evidence="6">
    <location>
        <begin position="547"/>
        <end position="572"/>
    </location>
</feature>
<comment type="similarity">
    <text evidence="2 5">Belongs to the HMG-CoA reductase family.</text>
</comment>
<reference evidence="7 8" key="1">
    <citation type="submission" date="2021-06" db="EMBL/GenBank/DDBJ databases">
        <authorList>
            <person name="Palmer J.M."/>
        </authorList>
    </citation>
    <scope>NUCLEOTIDE SEQUENCE [LARGE SCALE GENOMIC DNA]</scope>
    <source>
        <strain evidence="7 8">CL_MEX2019</strain>
        <tissue evidence="7">Muscle</tissue>
    </source>
</reference>
<dbReference type="InterPro" id="IPR023074">
    <property type="entry name" value="HMG_CoA_Rdtase_cat_sf"/>
</dbReference>
<dbReference type="Proteomes" id="UP001352852">
    <property type="component" value="Unassembled WGS sequence"/>
</dbReference>
<evidence type="ECO:0000256" key="6">
    <source>
        <dbReference type="SAM" id="MobiDB-lite"/>
    </source>
</evidence>
<dbReference type="Gene3D" id="1.10.3270.10">
    <property type="entry name" value="HMGR, N-terminal domain"/>
    <property type="match status" value="1"/>
</dbReference>
<dbReference type="PANTHER" id="PTHR10572">
    <property type="entry name" value="3-HYDROXY-3-METHYLGLUTARYL-COENZYME A REDUCTASE"/>
    <property type="match status" value="1"/>
</dbReference>
<evidence type="ECO:0000313" key="7">
    <source>
        <dbReference type="EMBL" id="MED6287965.1"/>
    </source>
</evidence>
<dbReference type="InterPro" id="IPR002202">
    <property type="entry name" value="HMG_CoA_Rdtase"/>
</dbReference>
<dbReference type="Gene3D" id="3.30.70.420">
    <property type="entry name" value="Hydroxymethylglutaryl-CoA reductase, class I/II, NAD/NADP-binding domain"/>
    <property type="match status" value="1"/>
</dbReference>
<keyword evidence="3 5" id="KW-0521">NADP</keyword>
<keyword evidence="8" id="KW-1185">Reference proteome</keyword>
<dbReference type="PRINTS" id="PR00071">
    <property type="entry name" value="HMGCOARDTASE"/>
</dbReference>
<dbReference type="PANTHER" id="PTHR10572:SF24">
    <property type="entry name" value="3-HYDROXY-3-METHYLGLUTARYL-COENZYME A REDUCTASE"/>
    <property type="match status" value="1"/>
</dbReference>